<dbReference type="InterPro" id="IPR000183">
    <property type="entry name" value="Orn/DAP/Arg_de-COase"/>
</dbReference>
<dbReference type="Gene3D" id="3.20.20.10">
    <property type="entry name" value="Alanine racemase"/>
    <property type="match status" value="1"/>
</dbReference>
<dbReference type="EC" id="4.1.1.20" evidence="11"/>
<evidence type="ECO:0000256" key="4">
    <source>
        <dbReference type="ARBA" id="ARBA00023154"/>
    </source>
</evidence>
<dbReference type="AlphaFoldDB" id="A0A2I2KI87"/>
<evidence type="ECO:0000313" key="11">
    <source>
        <dbReference type="EMBL" id="SNQ45376.1"/>
    </source>
</evidence>
<feature type="compositionally biased region" description="Low complexity" evidence="8">
    <location>
        <begin position="440"/>
        <end position="452"/>
    </location>
</feature>
<dbReference type="OrthoDB" id="9802241at2"/>
<evidence type="ECO:0000313" key="12">
    <source>
        <dbReference type="Proteomes" id="UP000234331"/>
    </source>
</evidence>
<dbReference type="GO" id="GO:0009089">
    <property type="term" value="P:lysine biosynthetic process via diaminopimelate"/>
    <property type="evidence" value="ECO:0007669"/>
    <property type="project" value="InterPro"/>
</dbReference>
<keyword evidence="3 6" id="KW-0663">Pyridoxal phosphate</keyword>
<organism evidence="11 12">
    <name type="scientific">Frankia canadensis</name>
    <dbReference type="NCBI Taxonomy" id="1836972"/>
    <lineage>
        <taxon>Bacteria</taxon>
        <taxon>Bacillati</taxon>
        <taxon>Actinomycetota</taxon>
        <taxon>Actinomycetes</taxon>
        <taxon>Frankiales</taxon>
        <taxon>Frankiaceae</taxon>
        <taxon>Frankia</taxon>
    </lineage>
</organism>
<proteinExistence type="inferred from homology"/>
<dbReference type="InterPro" id="IPR029066">
    <property type="entry name" value="PLP-binding_barrel"/>
</dbReference>
<dbReference type="EMBL" id="FZMO01000001">
    <property type="protein sequence ID" value="SNQ45376.1"/>
    <property type="molecule type" value="Genomic_DNA"/>
</dbReference>
<evidence type="ECO:0000256" key="3">
    <source>
        <dbReference type="ARBA" id="ARBA00022898"/>
    </source>
</evidence>
<dbReference type="Proteomes" id="UP000234331">
    <property type="component" value="Unassembled WGS sequence"/>
</dbReference>
<keyword evidence="5 11" id="KW-0456">Lyase</keyword>
<dbReference type="InterPro" id="IPR022643">
    <property type="entry name" value="De-COase2_C"/>
</dbReference>
<evidence type="ECO:0000259" key="10">
    <source>
        <dbReference type="Pfam" id="PF02784"/>
    </source>
</evidence>
<gene>
    <name evidence="11" type="primary">lysA</name>
    <name evidence="11" type="ORF">FRACA_10135</name>
</gene>
<keyword evidence="4" id="KW-0457">Lysine biosynthesis</keyword>
<feature type="domain" description="Orn/DAP/Arg decarboxylase 2 N-terminal" evidence="10">
    <location>
        <begin position="48"/>
        <end position="278"/>
    </location>
</feature>
<dbReference type="PANTHER" id="PTHR43727">
    <property type="entry name" value="DIAMINOPIMELATE DECARBOXYLASE"/>
    <property type="match status" value="1"/>
</dbReference>
<keyword evidence="2" id="KW-0210">Decarboxylase</keyword>
<evidence type="ECO:0000256" key="6">
    <source>
        <dbReference type="PIRSR" id="PIRSR600183-50"/>
    </source>
</evidence>
<feature type="modified residue" description="N6-(pyridoxal phosphate)lysine" evidence="6">
    <location>
        <position position="58"/>
    </location>
</feature>
<dbReference type="Pfam" id="PF02784">
    <property type="entry name" value="Orn_Arg_deC_N"/>
    <property type="match status" value="1"/>
</dbReference>
<evidence type="ECO:0000256" key="8">
    <source>
        <dbReference type="SAM" id="MobiDB-lite"/>
    </source>
</evidence>
<feature type="active site" description="Proton donor" evidence="6">
    <location>
        <position position="345"/>
    </location>
</feature>
<protein>
    <submittedName>
        <fullName evidence="11">Diaminopimelate decarboxylase</fullName>
        <ecNumber evidence="11">4.1.1.20</ecNumber>
    </submittedName>
</protein>
<dbReference type="InterPro" id="IPR022644">
    <property type="entry name" value="De-COase2_N"/>
</dbReference>
<dbReference type="SUPFAM" id="SSF51419">
    <property type="entry name" value="PLP-binding barrel"/>
    <property type="match status" value="1"/>
</dbReference>
<dbReference type="InterPro" id="IPR002986">
    <property type="entry name" value="DAP_deCOOHase_LysA"/>
</dbReference>
<dbReference type="PANTHER" id="PTHR43727:SF2">
    <property type="entry name" value="GROUP IV DECARBOXYLASE"/>
    <property type="match status" value="1"/>
</dbReference>
<accession>A0A2I2KI87</accession>
<feature type="region of interest" description="Disordered" evidence="8">
    <location>
        <begin position="423"/>
        <end position="452"/>
    </location>
</feature>
<comment type="cofactor">
    <cofactor evidence="1 6">
        <name>pyridoxal 5'-phosphate</name>
        <dbReference type="ChEBI" id="CHEBI:597326"/>
    </cofactor>
</comment>
<keyword evidence="4" id="KW-0028">Amino-acid biosynthesis</keyword>
<name>A0A2I2KI87_9ACTN</name>
<dbReference type="CDD" id="cd06828">
    <property type="entry name" value="PLPDE_III_DapDC"/>
    <property type="match status" value="1"/>
</dbReference>
<dbReference type="Gene3D" id="2.40.37.10">
    <property type="entry name" value="Lyase, Ornithine Decarboxylase, Chain A, domain 1"/>
    <property type="match status" value="1"/>
</dbReference>
<dbReference type="SUPFAM" id="SSF50621">
    <property type="entry name" value="Alanine racemase C-terminal domain-like"/>
    <property type="match status" value="1"/>
</dbReference>
<dbReference type="InterPro" id="IPR009006">
    <property type="entry name" value="Ala_racemase/Decarboxylase_C"/>
</dbReference>
<sequence length="452" mass="50188">MPMSASFAQRLLPHVHSIAQEFGTPFHMYDELGILESGHEFNAAFSGLDGFREFYAVKALPNLRILEILRNELGFGFDCSSTAELAMARQLGASGEDIMFTSNNTSADEYEQSLDHGGCILNLDDLTFVRKLPRMPELICFRYNPGTSNFGNSIIGAPRSAKFGLRHDQVIAAYTEARARGARRFGLHAMVVSNERRHRRMAAILQMLLEVCGEVTAATGIRFEFVNVGGGIAIAYRPGERPFKLQAFADLAVQLLDAFEREHGYRPKMYMECGRLITGPHGVLVTRVLNVMSKYRSYVGVDASMSDLMRPGMYRSTYNHITVVDRAGQELRGPLGAVDVVGSLCENRDKFATDILLPPVRENDYVVIHDTGAHGHSMGFQYNGRLRPQELLLRRDGSVELIRRSETVDDYLRTQLDFESRRFTPAGGSQRSRSIVAAPTASTASGSNSRSS</sequence>
<dbReference type="Pfam" id="PF00278">
    <property type="entry name" value="Orn_DAP_Arg_deC"/>
    <property type="match status" value="1"/>
</dbReference>
<evidence type="ECO:0000256" key="7">
    <source>
        <dbReference type="RuleBase" id="RU003737"/>
    </source>
</evidence>
<dbReference type="PRINTS" id="PR01179">
    <property type="entry name" value="ODADCRBXLASE"/>
</dbReference>
<dbReference type="PRINTS" id="PR01181">
    <property type="entry name" value="DAPDCRBXLASE"/>
</dbReference>
<evidence type="ECO:0000256" key="2">
    <source>
        <dbReference type="ARBA" id="ARBA00022793"/>
    </source>
</evidence>
<evidence type="ECO:0000259" key="9">
    <source>
        <dbReference type="Pfam" id="PF00278"/>
    </source>
</evidence>
<reference evidence="11 12" key="1">
    <citation type="submission" date="2017-06" db="EMBL/GenBank/DDBJ databases">
        <authorList>
            <person name="Kim H.J."/>
            <person name="Triplett B.A."/>
        </authorList>
    </citation>
    <scope>NUCLEOTIDE SEQUENCE [LARGE SCALE GENOMIC DNA]</scope>
    <source>
        <strain evidence="11">FRACA_ARgP5</strain>
    </source>
</reference>
<evidence type="ECO:0000256" key="5">
    <source>
        <dbReference type="ARBA" id="ARBA00023239"/>
    </source>
</evidence>
<dbReference type="RefSeq" id="WP_101829554.1">
    <property type="nucleotide sequence ID" value="NZ_FZMO01000001.1"/>
</dbReference>
<feature type="domain" description="Orn/DAP/Arg decarboxylase 2 C-terminal" evidence="9">
    <location>
        <begin position="280"/>
        <end position="372"/>
    </location>
</feature>
<keyword evidence="12" id="KW-1185">Reference proteome</keyword>
<evidence type="ECO:0000256" key="1">
    <source>
        <dbReference type="ARBA" id="ARBA00001933"/>
    </source>
</evidence>
<comment type="similarity">
    <text evidence="7">Belongs to the Orn/Lys/Arg decarboxylase class-II family.</text>
</comment>
<dbReference type="GO" id="GO:0008836">
    <property type="term" value="F:diaminopimelate decarboxylase activity"/>
    <property type="evidence" value="ECO:0007669"/>
    <property type="project" value="UniProtKB-EC"/>
</dbReference>